<dbReference type="InterPro" id="IPR052901">
    <property type="entry name" value="Bact_TGase-like"/>
</dbReference>
<comment type="caution">
    <text evidence="4">The sequence shown here is derived from an EMBL/GenBank/DDBJ whole genome shotgun (WGS) entry which is preliminary data.</text>
</comment>
<name>A0A2N5LZI7_9BACI</name>
<reference evidence="4 5" key="1">
    <citation type="submission" date="2017-11" db="EMBL/GenBank/DDBJ databases">
        <title>Comparitive Functional Genomics of Dry Heat Resistant strains isolated from the Viking Spacecraft.</title>
        <authorList>
            <person name="Seuylemezian A."/>
            <person name="Cooper K."/>
            <person name="Vaishampayan P."/>
        </authorList>
    </citation>
    <scope>NUCLEOTIDE SEQUENCE [LARGE SCALE GENOMIC DNA]</scope>
    <source>
        <strain evidence="4 5">V1-29</strain>
    </source>
</reference>
<feature type="transmembrane region" description="Helical" evidence="2">
    <location>
        <begin position="12"/>
        <end position="28"/>
    </location>
</feature>
<accession>A0A2N5LZI7</accession>
<feature type="compositionally biased region" description="Basic and acidic residues" evidence="1">
    <location>
        <begin position="581"/>
        <end position="590"/>
    </location>
</feature>
<gene>
    <name evidence="4" type="ORF">CUU66_23460</name>
</gene>
<feature type="transmembrane region" description="Helical" evidence="2">
    <location>
        <begin position="78"/>
        <end position="100"/>
    </location>
</feature>
<dbReference type="PANTHER" id="PTHR42736:SF1">
    <property type="entry name" value="PROTEIN-GLUTAMINE GAMMA-GLUTAMYLTRANSFERASE"/>
    <property type="match status" value="1"/>
</dbReference>
<feature type="compositionally biased region" description="Polar residues" evidence="1">
    <location>
        <begin position="592"/>
        <end position="601"/>
    </location>
</feature>
<dbReference type="InterPro" id="IPR038765">
    <property type="entry name" value="Papain-like_cys_pep_sf"/>
</dbReference>
<dbReference type="PANTHER" id="PTHR42736">
    <property type="entry name" value="PROTEIN-GLUTAMINE GAMMA-GLUTAMYLTRANSFERASE"/>
    <property type="match status" value="1"/>
</dbReference>
<dbReference type="Pfam" id="PF01841">
    <property type="entry name" value="Transglut_core"/>
    <property type="match status" value="1"/>
</dbReference>
<dbReference type="Proteomes" id="UP000234748">
    <property type="component" value="Unassembled WGS sequence"/>
</dbReference>
<dbReference type="SMART" id="SM00460">
    <property type="entry name" value="TGc"/>
    <property type="match status" value="1"/>
</dbReference>
<protein>
    <submittedName>
        <fullName evidence="4">Transglutaminase</fullName>
    </submittedName>
</protein>
<evidence type="ECO:0000256" key="2">
    <source>
        <dbReference type="SAM" id="Phobius"/>
    </source>
</evidence>
<dbReference type="EMBL" id="PGUY01000098">
    <property type="protein sequence ID" value="PLT27518.1"/>
    <property type="molecule type" value="Genomic_DNA"/>
</dbReference>
<keyword evidence="2" id="KW-0472">Membrane</keyword>
<keyword evidence="5" id="KW-1185">Reference proteome</keyword>
<dbReference type="InterPro" id="IPR002931">
    <property type="entry name" value="Transglutaminase-like"/>
</dbReference>
<feature type="transmembrane region" description="Helical" evidence="2">
    <location>
        <begin position="620"/>
        <end position="639"/>
    </location>
</feature>
<feature type="transmembrane region" description="Helical" evidence="2">
    <location>
        <begin position="120"/>
        <end position="137"/>
    </location>
</feature>
<dbReference type="SUPFAM" id="SSF54001">
    <property type="entry name" value="Cysteine proteinases"/>
    <property type="match status" value="1"/>
</dbReference>
<keyword evidence="2" id="KW-0812">Transmembrane</keyword>
<feature type="transmembrane region" description="Helical" evidence="2">
    <location>
        <begin position="169"/>
        <end position="189"/>
    </location>
</feature>
<sequence length="738" mass="85286">MRGDSARRSRSGYLLLYFLGFLLLLEWIKPLGELTDTGNLGIFVTFIGMALLLRFLNLSLILRLSIKTVYILVIIHNFYYRTDHLIGLSWIIKFIKNMVINMDLLLTRQWYELSNDFKTLLFFLLLGLMTYLISYWLAVRKKMLLFFLVSVIYITVLDTFTAYHADSAIIRLIVIGFAVLGIQTYYRTIDTEKITYSSSAVTRWMLPLGLLIACSVLLGFSGPKEDPIWPDPVPFIKSYSDKVSGQGTVSTVGYGENDDKLGGAFQSDSTVVFQAKSSVRHYWKVENKNFYTGKGWEVANLANDSIIRLPEDEKLYFFSLPNKKKSEFKATVTVNRRYKHIPYPEPLGVTKITADKARYFDFDANKEKIQSYMDDQTSVQLSEFSIEYEQPRYDVSQLRKAEDPLSSTEIRLTPQELDLYTQLPTTVPQRVKDLASEITAGKDNSFDQAKAIEDYFDREEFVYDQTNVPYPAENQDYVDQFLFDTKVGYCDNYSTSMVVLLRSLGIPSRWTKGYSDGEYVRSEDNQNIYEITNNNAHSWVEVYFPGTGWVPFEPTKGFTNSARFQYPATGGNSVQASAPQEEQKRAEPVKPEQNTAKKSVSASDSGILEMLKETWENHKAWNIGILIALCLAAWGIYLTRGKWMPRVWLLLYRNKTPESHFLKSYPVLLKELDRYGLKRPEGQTLREYANYVDSFFHTMDMIRLTGVYEQMIYKGHSRNADWQEVHQMWERLMHKTIA</sequence>
<feature type="domain" description="Transglutaminase-like" evidence="3">
    <location>
        <begin position="482"/>
        <end position="556"/>
    </location>
</feature>
<evidence type="ECO:0000313" key="4">
    <source>
        <dbReference type="EMBL" id="PLT27518.1"/>
    </source>
</evidence>
<dbReference type="RefSeq" id="WP_101645818.1">
    <property type="nucleotide sequence ID" value="NZ_PGUY01000098.1"/>
</dbReference>
<dbReference type="Gene3D" id="3.10.620.30">
    <property type="match status" value="1"/>
</dbReference>
<feature type="compositionally biased region" description="Polar residues" evidence="1">
    <location>
        <begin position="570"/>
        <end position="580"/>
    </location>
</feature>
<dbReference type="AlphaFoldDB" id="A0A2N5LZI7"/>
<evidence type="ECO:0000313" key="5">
    <source>
        <dbReference type="Proteomes" id="UP000234748"/>
    </source>
</evidence>
<organism evidence="4 5">
    <name type="scientific">Peribacillus deserti</name>
    <dbReference type="NCBI Taxonomy" id="673318"/>
    <lineage>
        <taxon>Bacteria</taxon>
        <taxon>Bacillati</taxon>
        <taxon>Bacillota</taxon>
        <taxon>Bacilli</taxon>
        <taxon>Bacillales</taxon>
        <taxon>Bacillaceae</taxon>
        <taxon>Peribacillus</taxon>
    </lineage>
</organism>
<keyword evidence="2" id="KW-1133">Transmembrane helix</keyword>
<evidence type="ECO:0000259" key="3">
    <source>
        <dbReference type="SMART" id="SM00460"/>
    </source>
</evidence>
<feature type="transmembrane region" description="Helical" evidence="2">
    <location>
        <begin position="144"/>
        <end position="163"/>
    </location>
</feature>
<feature type="transmembrane region" description="Helical" evidence="2">
    <location>
        <begin position="201"/>
        <end position="220"/>
    </location>
</feature>
<evidence type="ECO:0000256" key="1">
    <source>
        <dbReference type="SAM" id="MobiDB-lite"/>
    </source>
</evidence>
<feature type="transmembrane region" description="Helical" evidence="2">
    <location>
        <begin position="40"/>
        <end position="66"/>
    </location>
</feature>
<dbReference type="Pfam" id="PF13559">
    <property type="entry name" value="DUF4129"/>
    <property type="match status" value="1"/>
</dbReference>
<proteinExistence type="predicted"/>
<feature type="region of interest" description="Disordered" evidence="1">
    <location>
        <begin position="569"/>
        <end position="601"/>
    </location>
</feature>
<dbReference type="InterPro" id="IPR025403">
    <property type="entry name" value="TgpA-like_C"/>
</dbReference>
<dbReference type="OrthoDB" id="9804872at2"/>